<evidence type="ECO:0000313" key="1">
    <source>
        <dbReference type="EMBL" id="EMD60306.1"/>
    </source>
</evidence>
<dbReference type="HOGENOM" id="CLU_2867518_0_0_1"/>
<reference evidence="1 2" key="1">
    <citation type="journal article" date="2012" name="PLoS Pathog.">
        <title>Diverse lifestyles and strategies of plant pathogenesis encoded in the genomes of eighteen Dothideomycetes fungi.</title>
        <authorList>
            <person name="Ohm R.A."/>
            <person name="Feau N."/>
            <person name="Henrissat B."/>
            <person name="Schoch C.L."/>
            <person name="Horwitz B.A."/>
            <person name="Barry K.W."/>
            <person name="Condon B.J."/>
            <person name="Copeland A.C."/>
            <person name="Dhillon B."/>
            <person name="Glaser F."/>
            <person name="Hesse C.N."/>
            <person name="Kosti I."/>
            <person name="LaButti K."/>
            <person name="Lindquist E.A."/>
            <person name="Lucas S."/>
            <person name="Salamov A.A."/>
            <person name="Bradshaw R.E."/>
            <person name="Ciuffetti L."/>
            <person name="Hamelin R.C."/>
            <person name="Kema G.H.J."/>
            <person name="Lawrence C."/>
            <person name="Scott J.A."/>
            <person name="Spatafora J.W."/>
            <person name="Turgeon B.G."/>
            <person name="de Wit P.J.G.M."/>
            <person name="Zhong S."/>
            <person name="Goodwin S.B."/>
            <person name="Grigoriev I.V."/>
        </authorList>
    </citation>
    <scope>NUCLEOTIDE SEQUENCE [LARGE SCALE GENOMIC DNA]</scope>
    <source>
        <strain evidence="2">ND90Pr / ATCC 201652</strain>
    </source>
</reference>
<gene>
    <name evidence="1" type="ORF">COCSADRAFT_39951</name>
</gene>
<dbReference type="RefSeq" id="XP_007703574.1">
    <property type="nucleotide sequence ID" value="XM_007705384.1"/>
</dbReference>
<dbReference type="AlphaFoldDB" id="M2ST93"/>
<protein>
    <submittedName>
        <fullName evidence="1">Uncharacterized protein</fullName>
    </submittedName>
</protein>
<dbReference type="GeneID" id="19139607"/>
<keyword evidence="2" id="KW-1185">Reference proteome</keyword>
<sequence length="64" mass="7322">MPVSHSLLPCLFLILRLLLCISLPISRLLCIFSSMAVLSKLGRDLDQCHEMIVVHKHYYVPRTS</sequence>
<reference evidence="2" key="2">
    <citation type="journal article" date="2013" name="PLoS Genet.">
        <title>Comparative genome structure, secondary metabolite, and effector coding capacity across Cochliobolus pathogens.</title>
        <authorList>
            <person name="Condon B.J."/>
            <person name="Leng Y."/>
            <person name="Wu D."/>
            <person name="Bushley K.E."/>
            <person name="Ohm R.A."/>
            <person name="Otillar R."/>
            <person name="Martin J."/>
            <person name="Schackwitz W."/>
            <person name="Grimwood J."/>
            <person name="MohdZainudin N."/>
            <person name="Xue C."/>
            <person name="Wang R."/>
            <person name="Manning V.A."/>
            <person name="Dhillon B."/>
            <person name="Tu Z.J."/>
            <person name="Steffenson B.J."/>
            <person name="Salamov A."/>
            <person name="Sun H."/>
            <person name="Lowry S."/>
            <person name="LaButti K."/>
            <person name="Han J."/>
            <person name="Copeland A."/>
            <person name="Lindquist E."/>
            <person name="Barry K."/>
            <person name="Schmutz J."/>
            <person name="Baker S.E."/>
            <person name="Ciuffetti L.M."/>
            <person name="Grigoriev I.V."/>
            <person name="Zhong S."/>
            <person name="Turgeon B.G."/>
        </authorList>
    </citation>
    <scope>NUCLEOTIDE SEQUENCE [LARGE SCALE GENOMIC DNA]</scope>
    <source>
        <strain evidence="2">ND90Pr / ATCC 201652</strain>
    </source>
</reference>
<accession>M2ST93</accession>
<dbReference type="Proteomes" id="UP000016934">
    <property type="component" value="Unassembled WGS sequence"/>
</dbReference>
<dbReference type="EMBL" id="KB445650">
    <property type="protein sequence ID" value="EMD60306.1"/>
    <property type="molecule type" value="Genomic_DNA"/>
</dbReference>
<name>M2ST93_COCSN</name>
<dbReference type="KEGG" id="bsc:COCSADRAFT_39951"/>
<organism evidence="1 2">
    <name type="scientific">Cochliobolus sativus (strain ND90Pr / ATCC 201652)</name>
    <name type="common">Common root rot and spot blotch fungus</name>
    <name type="synonym">Bipolaris sorokiniana</name>
    <dbReference type="NCBI Taxonomy" id="665912"/>
    <lineage>
        <taxon>Eukaryota</taxon>
        <taxon>Fungi</taxon>
        <taxon>Dikarya</taxon>
        <taxon>Ascomycota</taxon>
        <taxon>Pezizomycotina</taxon>
        <taxon>Dothideomycetes</taxon>
        <taxon>Pleosporomycetidae</taxon>
        <taxon>Pleosporales</taxon>
        <taxon>Pleosporineae</taxon>
        <taxon>Pleosporaceae</taxon>
        <taxon>Bipolaris</taxon>
    </lineage>
</organism>
<evidence type="ECO:0000313" key="2">
    <source>
        <dbReference type="Proteomes" id="UP000016934"/>
    </source>
</evidence>
<proteinExistence type="predicted"/>